<comment type="caution">
    <text evidence="1">The sequence shown here is derived from an EMBL/GenBank/DDBJ whole genome shotgun (WGS) entry which is preliminary data.</text>
</comment>
<sequence length="775" mass="84330">MKARFGTGRLGPPFRIFRAWGFEIATIILAGGLMVAIAVLLASYDGKPTPDWGVNLNLNALLALLSTILRAALVIIIAQVISQRKWDWFAGAARPISDLQQFDSGSRGSLGALLLLRTVLFKDAITLVSACVLIVSFLVGPFVQQASRTAECSFPVPGLNASIPYAHYVPRKAAYESASALGHPTSGMLAAILSSVMAPTGVENQIVTSCGTGNCTFAGPEGYGDDTVSSRLESASTHSTVAMCNKCTDVQSLVERRMINQSVDLGSGESYYRAQNLYTLPNSMNISAEVNDVFSSVMKMEVTGDLEWMGDLFSADLRASSRWAYSNVTYLAKGSNDTVEASVCILYPCMRTYRTSITNNQLSEELVHSEPLLPDLATAIDLDRPQRESFEQMTVSFRDLVAVQLPCVADGQTLQSLGDPQSGWTRLALYDFTDYSNALPYSYTGNNFTAPESCIYRHDATLASTIANVFRDEVFSGQCNAYKSLNCMATSTGRDNDINTLGNMAIGTVLRTLHNDYNTNFAHTNAWFHSFADAMTTKFRSEYGAMGKDGIFAPNTASDDLPLDTIQGVAWQTQTCVAMHWQWLLLPSSLTLITALLAIWTIFATWKQRGHQPVWKDSILPLIFYSDRIEPEDGAAQTSTDTGVSTAVAGTRPLMEDRELLSLARTIRVRTQWQDDSVEFTKETVTNVTGSVRPSSASTQSVESHILGGENAVATESGRLTVREDVAGRRPEGEEVIATESDGLMDCGADTAEVASRRSASVRGRGRTDRTNVMD</sequence>
<name>A0ACC2IFE8_9PLEO</name>
<evidence type="ECO:0000313" key="2">
    <source>
        <dbReference type="Proteomes" id="UP001153331"/>
    </source>
</evidence>
<dbReference type="Proteomes" id="UP001153331">
    <property type="component" value="Unassembled WGS sequence"/>
</dbReference>
<reference evidence="1" key="1">
    <citation type="submission" date="2022-11" db="EMBL/GenBank/DDBJ databases">
        <title>Genome Sequence of Boeremia exigua.</title>
        <authorList>
            <person name="Buettner E."/>
        </authorList>
    </citation>
    <scope>NUCLEOTIDE SEQUENCE</scope>
    <source>
        <strain evidence="1">CU02</strain>
    </source>
</reference>
<evidence type="ECO:0000313" key="1">
    <source>
        <dbReference type="EMBL" id="KAJ8113871.1"/>
    </source>
</evidence>
<keyword evidence="2" id="KW-1185">Reference proteome</keyword>
<protein>
    <submittedName>
        <fullName evidence="1">Uncharacterized protein</fullName>
    </submittedName>
</protein>
<gene>
    <name evidence="1" type="ORF">OPT61_g4102</name>
</gene>
<proteinExistence type="predicted"/>
<dbReference type="EMBL" id="JAPHNI010000226">
    <property type="protein sequence ID" value="KAJ8113871.1"/>
    <property type="molecule type" value="Genomic_DNA"/>
</dbReference>
<accession>A0ACC2IFE8</accession>
<organism evidence="1 2">
    <name type="scientific">Boeremia exigua</name>
    <dbReference type="NCBI Taxonomy" id="749465"/>
    <lineage>
        <taxon>Eukaryota</taxon>
        <taxon>Fungi</taxon>
        <taxon>Dikarya</taxon>
        <taxon>Ascomycota</taxon>
        <taxon>Pezizomycotina</taxon>
        <taxon>Dothideomycetes</taxon>
        <taxon>Pleosporomycetidae</taxon>
        <taxon>Pleosporales</taxon>
        <taxon>Pleosporineae</taxon>
        <taxon>Didymellaceae</taxon>
        <taxon>Boeremia</taxon>
    </lineage>
</organism>